<keyword evidence="6 17" id="KW-0963">Cytoplasm</keyword>
<evidence type="ECO:0000256" key="5">
    <source>
        <dbReference type="ARBA" id="ARBA00010485"/>
    </source>
</evidence>
<dbReference type="InterPro" id="IPR016166">
    <property type="entry name" value="FAD-bd_PCMH"/>
</dbReference>
<evidence type="ECO:0000256" key="12">
    <source>
        <dbReference type="ARBA" id="ARBA00022984"/>
    </source>
</evidence>
<evidence type="ECO:0000256" key="3">
    <source>
        <dbReference type="ARBA" id="ARBA00004496"/>
    </source>
</evidence>
<evidence type="ECO:0000313" key="20">
    <source>
        <dbReference type="EMBL" id="AZQ76022.1"/>
    </source>
</evidence>
<evidence type="ECO:0000256" key="17">
    <source>
        <dbReference type="HAMAP-Rule" id="MF_00037"/>
    </source>
</evidence>
<evidence type="ECO:0000256" key="18">
    <source>
        <dbReference type="SAM" id="MobiDB-lite"/>
    </source>
</evidence>
<comment type="subcellular location">
    <subcellularLocation>
        <location evidence="3 17">Cytoplasm</location>
    </subcellularLocation>
</comment>
<evidence type="ECO:0000256" key="9">
    <source>
        <dbReference type="ARBA" id="ARBA00022827"/>
    </source>
</evidence>
<evidence type="ECO:0000256" key="1">
    <source>
        <dbReference type="ARBA" id="ARBA00001974"/>
    </source>
</evidence>
<sequence length="372" mass="39638">MSCSIIEPNEPVDIGPSVPSTRRTGESSFAELTTIGTGGPVGELVKATTEEEIVDAVRDADENGIDVLVLGGGSNLLVGDSGFAGRTVIDMRNEIEQVQVSGCGGAILKGTAGTPWDEFVKVAISQGWNGIEALSGIPGSLGATPVQNVGAYGQEVSETLYSVRVYDREKKKRTDLAPIELGLSYRNSYLKKSTAEWGATGRWVVLSVTYQLGLATRSTPIAYQQLANALGVEVGERVPTIDLREAVLDLRRSKGMVLDDADRDTYSLGSFFTNPIIDEALIPVNAPKYPYGSQFKTSAAWLIDNAGCKKGFGADLTEGRASLSTKHTLALTNRGGATTDDILTVAREVRSRVEDAYGITLVNEPFILGQTL</sequence>
<dbReference type="OrthoDB" id="9804753at2"/>
<feature type="active site" evidence="17">
    <location>
        <position position="364"/>
    </location>
</feature>
<keyword evidence="14 17" id="KW-0131">Cell cycle</keyword>
<dbReference type="InterPro" id="IPR036318">
    <property type="entry name" value="FAD-bd_PCMH-like_sf"/>
</dbReference>
<dbReference type="GO" id="GO:0009252">
    <property type="term" value="P:peptidoglycan biosynthetic process"/>
    <property type="evidence" value="ECO:0007669"/>
    <property type="project" value="UniProtKB-UniRule"/>
</dbReference>
<reference evidence="20 21" key="1">
    <citation type="submission" date="2018-12" db="EMBL/GenBank/DDBJ databases">
        <title>Complete genome sequence of Flaviflexus sp. H23T48.</title>
        <authorList>
            <person name="Bae J.-W."/>
            <person name="Lee J.-Y."/>
        </authorList>
    </citation>
    <scope>NUCLEOTIDE SEQUENCE [LARGE SCALE GENOMIC DNA]</scope>
    <source>
        <strain evidence="20 21">H23T48</strain>
    </source>
</reference>
<dbReference type="InterPro" id="IPR011601">
    <property type="entry name" value="MurB_C"/>
</dbReference>
<evidence type="ECO:0000256" key="6">
    <source>
        <dbReference type="ARBA" id="ARBA00022490"/>
    </source>
</evidence>
<comment type="cofactor">
    <cofactor evidence="1 17">
        <name>FAD</name>
        <dbReference type="ChEBI" id="CHEBI:57692"/>
    </cofactor>
</comment>
<evidence type="ECO:0000256" key="14">
    <source>
        <dbReference type="ARBA" id="ARBA00023306"/>
    </source>
</evidence>
<evidence type="ECO:0000259" key="19">
    <source>
        <dbReference type="PROSITE" id="PS51387"/>
    </source>
</evidence>
<keyword evidence="9 17" id="KW-0274">FAD</keyword>
<keyword evidence="11 17" id="KW-0133">Cell shape</keyword>
<dbReference type="Gene3D" id="3.90.78.10">
    <property type="entry name" value="UDP-N-acetylenolpyruvoylglucosamine reductase, C-terminal domain"/>
    <property type="match status" value="1"/>
</dbReference>
<dbReference type="GO" id="GO:0051301">
    <property type="term" value="P:cell division"/>
    <property type="evidence" value="ECO:0007669"/>
    <property type="project" value="UniProtKB-KW"/>
</dbReference>
<dbReference type="InterPro" id="IPR016169">
    <property type="entry name" value="FAD-bd_PCMH_sub2"/>
</dbReference>
<dbReference type="GO" id="GO:0071555">
    <property type="term" value="P:cell wall organization"/>
    <property type="evidence" value="ECO:0007669"/>
    <property type="project" value="UniProtKB-KW"/>
</dbReference>
<evidence type="ECO:0000256" key="4">
    <source>
        <dbReference type="ARBA" id="ARBA00004752"/>
    </source>
</evidence>
<keyword evidence="7 17" id="KW-0132">Cell division</keyword>
<comment type="catalytic activity">
    <reaction evidence="16 17">
        <text>UDP-N-acetyl-alpha-D-muramate + NADP(+) = UDP-N-acetyl-3-O-(1-carboxyvinyl)-alpha-D-glucosamine + NADPH + H(+)</text>
        <dbReference type="Rhea" id="RHEA:12248"/>
        <dbReference type="ChEBI" id="CHEBI:15378"/>
        <dbReference type="ChEBI" id="CHEBI:57783"/>
        <dbReference type="ChEBI" id="CHEBI:58349"/>
        <dbReference type="ChEBI" id="CHEBI:68483"/>
        <dbReference type="ChEBI" id="CHEBI:70757"/>
        <dbReference type="EC" id="1.3.1.98"/>
    </reaction>
</comment>
<keyword evidence="15 17" id="KW-0961">Cell wall biogenesis/degradation</keyword>
<dbReference type="Pfam" id="PF02873">
    <property type="entry name" value="MurB_C"/>
    <property type="match status" value="1"/>
</dbReference>
<evidence type="ECO:0000256" key="13">
    <source>
        <dbReference type="ARBA" id="ARBA00023002"/>
    </source>
</evidence>
<dbReference type="NCBIfam" id="TIGR00179">
    <property type="entry name" value="murB"/>
    <property type="match status" value="1"/>
</dbReference>
<evidence type="ECO:0000256" key="15">
    <source>
        <dbReference type="ARBA" id="ARBA00023316"/>
    </source>
</evidence>
<evidence type="ECO:0000256" key="10">
    <source>
        <dbReference type="ARBA" id="ARBA00022857"/>
    </source>
</evidence>
<dbReference type="NCBIfam" id="NF010478">
    <property type="entry name" value="PRK13903.1"/>
    <property type="match status" value="1"/>
</dbReference>
<keyword evidence="10 17" id="KW-0521">NADP</keyword>
<accession>A0A3Q9G2S0</accession>
<dbReference type="InterPro" id="IPR016167">
    <property type="entry name" value="FAD-bd_PCMH_sub1"/>
</dbReference>
<name>A0A3Q9G2S0_9ACTO</name>
<evidence type="ECO:0000313" key="21">
    <source>
        <dbReference type="Proteomes" id="UP000280344"/>
    </source>
</evidence>
<dbReference type="PANTHER" id="PTHR21071:SF4">
    <property type="entry name" value="UDP-N-ACETYLENOLPYRUVOYLGLUCOSAMINE REDUCTASE"/>
    <property type="match status" value="1"/>
</dbReference>
<feature type="active site" evidence="17">
    <location>
        <position position="186"/>
    </location>
</feature>
<dbReference type="GO" id="GO:0071949">
    <property type="term" value="F:FAD binding"/>
    <property type="evidence" value="ECO:0007669"/>
    <property type="project" value="InterPro"/>
</dbReference>
<comment type="similarity">
    <text evidence="5 17">Belongs to the MurB family.</text>
</comment>
<dbReference type="SUPFAM" id="SSF56194">
    <property type="entry name" value="Uridine diphospho-N-Acetylenolpyruvylglucosamine reductase, MurB, C-terminal domain"/>
    <property type="match status" value="1"/>
</dbReference>
<keyword evidence="13 17" id="KW-0560">Oxidoreductase</keyword>
<evidence type="ECO:0000256" key="11">
    <source>
        <dbReference type="ARBA" id="ARBA00022960"/>
    </source>
</evidence>
<dbReference type="GO" id="GO:0008360">
    <property type="term" value="P:regulation of cell shape"/>
    <property type="evidence" value="ECO:0007669"/>
    <property type="project" value="UniProtKB-KW"/>
</dbReference>
<keyword evidence="12 17" id="KW-0573">Peptidoglycan synthesis</keyword>
<dbReference type="InterPro" id="IPR003170">
    <property type="entry name" value="MurB"/>
</dbReference>
<dbReference type="InterPro" id="IPR036635">
    <property type="entry name" value="MurB_C_sf"/>
</dbReference>
<evidence type="ECO:0000256" key="7">
    <source>
        <dbReference type="ARBA" id="ARBA00022618"/>
    </source>
</evidence>
<feature type="active site" description="Proton donor" evidence="17">
    <location>
        <position position="270"/>
    </location>
</feature>
<dbReference type="Gene3D" id="3.30.465.10">
    <property type="match status" value="1"/>
</dbReference>
<dbReference type="Pfam" id="PF01565">
    <property type="entry name" value="FAD_binding_4"/>
    <property type="match status" value="1"/>
</dbReference>
<dbReference type="Gene3D" id="3.30.43.10">
    <property type="entry name" value="Uridine Diphospho-n-acetylenolpyruvylglucosamine Reductase, domain 2"/>
    <property type="match status" value="1"/>
</dbReference>
<proteinExistence type="inferred from homology"/>
<dbReference type="KEGG" id="flh:EJ997_00470"/>
<feature type="region of interest" description="Disordered" evidence="18">
    <location>
        <begin position="1"/>
        <end position="24"/>
    </location>
</feature>
<evidence type="ECO:0000256" key="2">
    <source>
        <dbReference type="ARBA" id="ARBA00003921"/>
    </source>
</evidence>
<dbReference type="InterPro" id="IPR006094">
    <property type="entry name" value="Oxid_FAD_bind_N"/>
</dbReference>
<comment type="pathway">
    <text evidence="4 17">Cell wall biogenesis; peptidoglycan biosynthesis.</text>
</comment>
<dbReference type="HAMAP" id="MF_00037">
    <property type="entry name" value="MurB"/>
    <property type="match status" value="1"/>
</dbReference>
<comment type="function">
    <text evidence="2 17">Cell wall formation.</text>
</comment>
<dbReference type="AlphaFoldDB" id="A0A3Q9G2S0"/>
<dbReference type="RefSeq" id="WP_126702831.1">
    <property type="nucleotide sequence ID" value="NZ_CP034593.1"/>
</dbReference>
<dbReference type="GO" id="GO:0008762">
    <property type="term" value="F:UDP-N-acetylmuramate dehydrogenase activity"/>
    <property type="evidence" value="ECO:0007669"/>
    <property type="project" value="UniProtKB-UniRule"/>
</dbReference>
<dbReference type="EMBL" id="CP034593">
    <property type="protein sequence ID" value="AZQ76022.1"/>
    <property type="molecule type" value="Genomic_DNA"/>
</dbReference>
<dbReference type="SUPFAM" id="SSF56176">
    <property type="entry name" value="FAD-binding/transporter-associated domain-like"/>
    <property type="match status" value="1"/>
</dbReference>
<keyword evidence="21" id="KW-1185">Reference proteome</keyword>
<dbReference type="PANTHER" id="PTHR21071">
    <property type="entry name" value="UDP-N-ACETYLENOLPYRUVOYLGLUCOSAMINE REDUCTASE"/>
    <property type="match status" value="1"/>
</dbReference>
<keyword evidence="8 17" id="KW-0285">Flavoprotein</keyword>
<gene>
    <name evidence="17" type="primary">murB</name>
    <name evidence="20" type="ORF">EJ997_00470</name>
</gene>
<dbReference type="EC" id="1.3.1.98" evidence="17"/>
<dbReference type="Proteomes" id="UP000280344">
    <property type="component" value="Chromosome"/>
</dbReference>
<dbReference type="PROSITE" id="PS51387">
    <property type="entry name" value="FAD_PCMH"/>
    <property type="match status" value="1"/>
</dbReference>
<evidence type="ECO:0000256" key="16">
    <source>
        <dbReference type="ARBA" id="ARBA00048914"/>
    </source>
</evidence>
<organism evidence="20 21">
    <name type="scientific">Flaviflexus ciconiae</name>
    <dbReference type="NCBI Taxonomy" id="2496867"/>
    <lineage>
        <taxon>Bacteria</taxon>
        <taxon>Bacillati</taxon>
        <taxon>Actinomycetota</taxon>
        <taxon>Actinomycetes</taxon>
        <taxon>Actinomycetales</taxon>
        <taxon>Actinomycetaceae</taxon>
        <taxon>Flaviflexus</taxon>
    </lineage>
</organism>
<dbReference type="GO" id="GO:0005829">
    <property type="term" value="C:cytosol"/>
    <property type="evidence" value="ECO:0007669"/>
    <property type="project" value="TreeGrafter"/>
</dbReference>
<protein>
    <recommendedName>
        <fullName evidence="17">UDP-N-acetylenolpyruvoylglucosamine reductase</fullName>
        <ecNumber evidence="17">1.3.1.98</ecNumber>
    </recommendedName>
    <alternativeName>
        <fullName evidence="17">UDP-N-acetylmuramate dehydrogenase</fullName>
    </alternativeName>
</protein>
<feature type="domain" description="FAD-binding PCMH-type" evidence="19">
    <location>
        <begin position="37"/>
        <end position="215"/>
    </location>
</feature>
<evidence type="ECO:0000256" key="8">
    <source>
        <dbReference type="ARBA" id="ARBA00022630"/>
    </source>
</evidence>
<dbReference type="UniPathway" id="UPA00219"/>